<feature type="compositionally biased region" description="Basic and acidic residues" evidence="4">
    <location>
        <begin position="410"/>
        <end position="439"/>
    </location>
</feature>
<dbReference type="PANTHER" id="PTHR10963:SF22">
    <property type="entry name" value="GLYCOSIDASE CRH2-RELATED"/>
    <property type="match status" value="1"/>
</dbReference>
<dbReference type="Gene3D" id="2.60.120.200">
    <property type="match status" value="1"/>
</dbReference>
<evidence type="ECO:0000313" key="8">
    <source>
        <dbReference type="Proteomes" id="UP000019462"/>
    </source>
</evidence>
<dbReference type="PROSITE" id="PS51762">
    <property type="entry name" value="GH16_2"/>
    <property type="match status" value="1"/>
</dbReference>
<dbReference type="InterPro" id="IPR000757">
    <property type="entry name" value="Beta-glucanase-like"/>
</dbReference>
<dbReference type="HOGENOM" id="CLU_371400_0_0_1"/>
<dbReference type="InterPro" id="IPR013320">
    <property type="entry name" value="ConA-like_dom_sf"/>
</dbReference>
<dbReference type="GO" id="GO:0031505">
    <property type="term" value="P:fungal-type cell wall organization"/>
    <property type="evidence" value="ECO:0007669"/>
    <property type="project" value="TreeGrafter"/>
</dbReference>
<keyword evidence="2" id="KW-0378">Hydrolase</keyword>
<feature type="signal peptide" evidence="5">
    <location>
        <begin position="1"/>
        <end position="28"/>
    </location>
</feature>
<dbReference type="EMBL" id="AWNI01000022">
    <property type="protein sequence ID" value="ETS61237.1"/>
    <property type="molecule type" value="Genomic_DNA"/>
</dbReference>
<evidence type="ECO:0000256" key="5">
    <source>
        <dbReference type="SAM" id="SignalP"/>
    </source>
</evidence>
<evidence type="ECO:0000313" key="7">
    <source>
        <dbReference type="EMBL" id="ETS61237.1"/>
    </source>
</evidence>
<evidence type="ECO:0000259" key="6">
    <source>
        <dbReference type="PROSITE" id="PS51762"/>
    </source>
</evidence>
<feature type="region of interest" description="Disordered" evidence="4">
    <location>
        <begin position="705"/>
        <end position="724"/>
    </location>
</feature>
<proteinExistence type="predicted"/>
<dbReference type="OrthoDB" id="4781at2759"/>
<keyword evidence="1 5" id="KW-0732">Signal</keyword>
<feature type="chain" id="PRO_5004834270" description="GH16 domain-containing protein" evidence="5">
    <location>
        <begin position="29"/>
        <end position="784"/>
    </location>
</feature>
<dbReference type="GO" id="GO:0005975">
    <property type="term" value="P:carbohydrate metabolic process"/>
    <property type="evidence" value="ECO:0007669"/>
    <property type="project" value="InterPro"/>
</dbReference>
<evidence type="ECO:0000256" key="4">
    <source>
        <dbReference type="SAM" id="MobiDB-lite"/>
    </source>
</evidence>
<protein>
    <recommendedName>
        <fullName evidence="6">GH16 domain-containing protein</fullName>
    </recommendedName>
</protein>
<dbReference type="InterPro" id="IPR050546">
    <property type="entry name" value="Glycosyl_Hydrlase_16"/>
</dbReference>
<dbReference type="AlphaFoldDB" id="W3VKD1"/>
<evidence type="ECO:0000256" key="1">
    <source>
        <dbReference type="ARBA" id="ARBA00022729"/>
    </source>
</evidence>
<dbReference type="GO" id="GO:0016757">
    <property type="term" value="F:glycosyltransferase activity"/>
    <property type="evidence" value="ECO:0007669"/>
    <property type="project" value="TreeGrafter"/>
</dbReference>
<feature type="domain" description="GH16" evidence="6">
    <location>
        <begin position="88"/>
        <end position="302"/>
    </location>
</feature>
<name>W3VKD1_MOEAP</name>
<dbReference type="PANTHER" id="PTHR10963">
    <property type="entry name" value="GLYCOSYL HYDROLASE-RELATED"/>
    <property type="match status" value="1"/>
</dbReference>
<feature type="region of interest" description="Disordered" evidence="4">
    <location>
        <begin position="381"/>
        <end position="448"/>
    </location>
</feature>
<dbReference type="GO" id="GO:0004553">
    <property type="term" value="F:hydrolase activity, hydrolyzing O-glycosyl compounds"/>
    <property type="evidence" value="ECO:0007669"/>
    <property type="project" value="InterPro"/>
</dbReference>
<organism evidence="7 8">
    <name type="scientific">Moesziomyces aphidis</name>
    <name type="common">Pseudozyma aphidis</name>
    <dbReference type="NCBI Taxonomy" id="84754"/>
    <lineage>
        <taxon>Eukaryota</taxon>
        <taxon>Fungi</taxon>
        <taxon>Dikarya</taxon>
        <taxon>Basidiomycota</taxon>
        <taxon>Ustilaginomycotina</taxon>
        <taxon>Ustilaginomycetes</taxon>
        <taxon>Ustilaginales</taxon>
        <taxon>Ustilaginaceae</taxon>
        <taxon>Moesziomyces</taxon>
    </lineage>
</organism>
<comment type="caution">
    <text evidence="7">The sequence shown here is derived from an EMBL/GenBank/DDBJ whole genome shotgun (WGS) entry which is preliminary data.</text>
</comment>
<dbReference type="Proteomes" id="UP000019462">
    <property type="component" value="Unassembled WGS sequence"/>
</dbReference>
<gene>
    <name evidence="7" type="ORF">PaG_05199</name>
</gene>
<dbReference type="GO" id="GO:0009277">
    <property type="term" value="C:fungal-type cell wall"/>
    <property type="evidence" value="ECO:0007669"/>
    <property type="project" value="TreeGrafter"/>
</dbReference>
<evidence type="ECO:0000256" key="3">
    <source>
        <dbReference type="ARBA" id="ARBA00023295"/>
    </source>
</evidence>
<accession>W3VKD1</accession>
<dbReference type="SUPFAM" id="SSF49899">
    <property type="entry name" value="Concanavalin A-like lectins/glucanases"/>
    <property type="match status" value="1"/>
</dbReference>
<dbReference type="Pfam" id="PF00722">
    <property type="entry name" value="Glyco_hydro_16"/>
    <property type="match status" value="1"/>
</dbReference>
<keyword evidence="3" id="KW-0326">Glycosidase</keyword>
<reference evidence="7 8" key="1">
    <citation type="journal article" date="2014" name="Genome Announc.">
        <title>Genome sequence of the basidiomycetous fungus Pseudozyma aphidis DSM70725, an efficient producer of biosurfactant mannosylerythritol lipids.</title>
        <authorList>
            <person name="Lorenz S."/>
            <person name="Guenther M."/>
            <person name="Grumaz C."/>
            <person name="Rupp S."/>
            <person name="Zibek S."/>
            <person name="Sohn K."/>
        </authorList>
    </citation>
    <scope>NUCLEOTIDE SEQUENCE [LARGE SCALE GENOMIC DNA]</scope>
    <source>
        <strain evidence="8">ATCC 32657 / CBS 517.83 / DSM 70725 / JCM 10318 / NBRC 10182 / NRRL Y-7954 / St-0401</strain>
    </source>
</reference>
<sequence length="784" mass="82892">MSATMTRVRPKLISRLAWAMLGAWLMLSSLTPTSNNGSGLGVAAQSTRITCSATSQCPSSSPCCSAEGVCGSGAMQCAGGCNPLASFKPTSCLPNPVCRSRNMTIQPGDFDNLAIFTPILQYGGDASKAAFTLDSGSLGPGPEGVLLQLKAAQQAKISTTDYLMYGYVEATLRHDARQGVVAAFITMSDVKDEIDWEWTGANSSEAKTNYFYMGEPVLDHGTDVHMTGNNVSDWHTYGLNWTSSQLQWTIDGNVVRTLTRDQAGAEYPRSPARVQFSTWAGGNETNPEGTIDWAGGPIDWTTPEYKKQGFYSQEIKQFAVQCASLSGLNLTSASGGAGGTGGGNVTSFVYTGANSSSTSGPAFGTSTAPLRILSDPGVDGIPGYPGFKSASDSSTSDSKDGKGSASSSGKDSDNGDKGQDGDKSKDDDKDSKASAKDDSANSSSTSTSDALKYALPISGAIVGLAAAWGLVAFVRARHLKAPIINAIGVTGVNDPRFSGPSNRGYVQAATGMHAATFQDLEDDPQTVYRNEPNMNLMMGGGIMSDAGLSHLQRQTTGSSRLTRNSSRTITDRLLQNQSRKYQQLDATTEEEGMEDAARHTLSSVVTSRRHADSNANAAMGYATDGSRTAEDRHEYAVRESGWPGHGYRGDYDARMPDGGMDSWDPTPVSSPIKAGAMRTSYREPARGPDSSFEACQLQSPQRRALPIPVTPYTPNYAQAPQRPSGRMYDTPNVNYYPTPVIAPNEGCMAGAAPLFGGGHAYAPVDGAMGGAGYVPTPPPRRHYH</sequence>
<keyword evidence="8" id="KW-1185">Reference proteome</keyword>
<evidence type="ECO:0000256" key="2">
    <source>
        <dbReference type="ARBA" id="ARBA00022801"/>
    </source>
</evidence>